<dbReference type="Proteomes" id="UP001456344">
    <property type="component" value="Chromosome"/>
</dbReference>
<name>A0ACD5BAL4_9PSEU</name>
<evidence type="ECO:0000313" key="2">
    <source>
        <dbReference type="Proteomes" id="UP001456344"/>
    </source>
</evidence>
<accession>A0ACD5BAL4</accession>
<keyword evidence="2" id="KW-1185">Reference proteome</keyword>
<reference evidence="1" key="1">
    <citation type="submission" date="2023-10" db="EMBL/GenBank/DDBJ databases">
        <title>Whole genome sequencing of actinobacterial strain Amycolatopsis sp. (BCA-696) identifies the underlying plant growth-promoting genes.</title>
        <authorList>
            <person name="Gandham P."/>
            <person name="Vadla N."/>
            <person name="Saji A."/>
            <person name="Srinivas V."/>
            <person name="Ruperao P."/>
            <person name="Selvanayagam S."/>
            <person name="Saxena R.K."/>
            <person name="Rathore A."/>
            <person name="Gopalakrishnan S."/>
            <person name="Thakur V."/>
        </authorList>
    </citation>
    <scope>NUCLEOTIDE SEQUENCE</scope>
    <source>
        <strain evidence="1">BCA-696</strain>
    </source>
</reference>
<evidence type="ECO:0000313" key="1">
    <source>
        <dbReference type="EMBL" id="WYW16441.1"/>
    </source>
</evidence>
<dbReference type="EMBL" id="CP150484">
    <property type="protein sequence ID" value="WYW16441.1"/>
    <property type="molecule type" value="Genomic_DNA"/>
</dbReference>
<proteinExistence type="predicted"/>
<gene>
    <name evidence="1" type="ORF">LCL61_12875</name>
</gene>
<protein>
    <submittedName>
        <fullName evidence="1">Uncharacterized protein</fullName>
    </submittedName>
</protein>
<sequence length="81" mass="8311">MGTKVIVSSGETPKNVGSPPTSALTRKWSAASQPETNRLAPVSRYPPSAGSALCCGIRNMLPLLGSESALANRLPPMSSSA</sequence>
<organism evidence="1 2">
    <name type="scientific">Amycolatopsis coloradensis</name>
    <dbReference type="NCBI Taxonomy" id="76021"/>
    <lineage>
        <taxon>Bacteria</taxon>
        <taxon>Bacillati</taxon>
        <taxon>Actinomycetota</taxon>
        <taxon>Actinomycetes</taxon>
        <taxon>Pseudonocardiales</taxon>
        <taxon>Pseudonocardiaceae</taxon>
        <taxon>Amycolatopsis</taxon>
    </lineage>
</organism>